<dbReference type="EMBL" id="CAAALY010117884">
    <property type="protein sequence ID" value="VEL31031.1"/>
    <property type="molecule type" value="Genomic_DNA"/>
</dbReference>
<evidence type="ECO:0000256" key="1">
    <source>
        <dbReference type="SAM" id="MobiDB-lite"/>
    </source>
</evidence>
<name>A0A448X8S3_9PLAT</name>
<keyword evidence="3" id="KW-1185">Reference proteome</keyword>
<feature type="region of interest" description="Disordered" evidence="1">
    <location>
        <begin position="27"/>
        <end position="105"/>
    </location>
</feature>
<evidence type="ECO:0000313" key="2">
    <source>
        <dbReference type="EMBL" id="VEL31031.1"/>
    </source>
</evidence>
<comment type="caution">
    <text evidence="2">The sequence shown here is derived from an EMBL/GenBank/DDBJ whole genome shotgun (WGS) entry which is preliminary data.</text>
</comment>
<dbReference type="AlphaFoldDB" id="A0A448X8S3"/>
<accession>A0A448X8S3</accession>
<dbReference type="Proteomes" id="UP000784294">
    <property type="component" value="Unassembled WGS sequence"/>
</dbReference>
<feature type="compositionally biased region" description="Polar residues" evidence="1">
    <location>
        <begin position="93"/>
        <end position="105"/>
    </location>
</feature>
<proteinExistence type="predicted"/>
<sequence length="105" mass="11351">MDIVFQNRRLQTLAPFGEQVKSPLVLAKASSTDSPSRARNPQTPNPKRQTLLLASPTHVYLNRSNGTTDASASSVGSADKKVSRYSNREIGYNCQSPAETSQEAG</sequence>
<gene>
    <name evidence="2" type="ORF">PXEA_LOCUS24471</name>
</gene>
<evidence type="ECO:0000313" key="3">
    <source>
        <dbReference type="Proteomes" id="UP000784294"/>
    </source>
</evidence>
<protein>
    <submittedName>
        <fullName evidence="2">Uncharacterized protein</fullName>
    </submittedName>
</protein>
<organism evidence="2 3">
    <name type="scientific">Protopolystoma xenopodis</name>
    <dbReference type="NCBI Taxonomy" id="117903"/>
    <lineage>
        <taxon>Eukaryota</taxon>
        <taxon>Metazoa</taxon>
        <taxon>Spiralia</taxon>
        <taxon>Lophotrochozoa</taxon>
        <taxon>Platyhelminthes</taxon>
        <taxon>Monogenea</taxon>
        <taxon>Polyopisthocotylea</taxon>
        <taxon>Polystomatidea</taxon>
        <taxon>Polystomatidae</taxon>
        <taxon>Protopolystoma</taxon>
    </lineage>
</organism>
<feature type="compositionally biased region" description="Polar residues" evidence="1">
    <location>
        <begin position="62"/>
        <end position="76"/>
    </location>
</feature>
<reference evidence="2" key="1">
    <citation type="submission" date="2018-11" db="EMBL/GenBank/DDBJ databases">
        <authorList>
            <consortium name="Pathogen Informatics"/>
        </authorList>
    </citation>
    <scope>NUCLEOTIDE SEQUENCE</scope>
</reference>
<feature type="compositionally biased region" description="Polar residues" evidence="1">
    <location>
        <begin position="29"/>
        <end position="48"/>
    </location>
</feature>